<evidence type="ECO:0000313" key="7">
    <source>
        <dbReference type="Proteomes" id="UP000816034"/>
    </source>
</evidence>
<keyword evidence="7" id="KW-1185">Reference proteome</keyword>
<dbReference type="GO" id="GO:0008270">
    <property type="term" value="F:zinc ion binding"/>
    <property type="evidence" value="ECO:0007669"/>
    <property type="project" value="UniProtKB-KW"/>
</dbReference>
<name>A0AA88KN00_NAELO</name>
<dbReference type="GO" id="GO:0030150">
    <property type="term" value="P:protein import into mitochondrial matrix"/>
    <property type="evidence" value="ECO:0007669"/>
    <property type="project" value="TreeGrafter"/>
</dbReference>
<evidence type="ECO:0000256" key="2">
    <source>
        <dbReference type="ARBA" id="ARBA00022771"/>
    </source>
</evidence>
<dbReference type="GeneID" id="68094532"/>
<dbReference type="InterPro" id="IPR007853">
    <property type="entry name" value="Znf_DNL-typ"/>
</dbReference>
<evidence type="ECO:0000256" key="4">
    <source>
        <dbReference type="PROSITE-ProRule" id="PRU00834"/>
    </source>
</evidence>
<dbReference type="PANTHER" id="PTHR20922:SF13">
    <property type="entry name" value="DNL-TYPE ZINC FINGER PROTEIN"/>
    <property type="match status" value="1"/>
</dbReference>
<dbReference type="PROSITE" id="PS51501">
    <property type="entry name" value="ZF_DNL"/>
    <property type="match status" value="1"/>
</dbReference>
<dbReference type="GO" id="GO:0006457">
    <property type="term" value="P:protein folding"/>
    <property type="evidence" value="ECO:0007669"/>
    <property type="project" value="TreeGrafter"/>
</dbReference>
<dbReference type="GO" id="GO:0051087">
    <property type="term" value="F:protein-folding chaperone binding"/>
    <property type="evidence" value="ECO:0007669"/>
    <property type="project" value="TreeGrafter"/>
</dbReference>
<keyword evidence="1" id="KW-0479">Metal-binding</keyword>
<accession>A0AA88KN00</accession>
<evidence type="ECO:0000256" key="3">
    <source>
        <dbReference type="ARBA" id="ARBA00022833"/>
    </source>
</evidence>
<reference evidence="6 7" key="1">
    <citation type="journal article" date="2018" name="BMC Genomics">
        <title>The genome of Naegleria lovaniensis, the basis for a comparative approach to unravel pathogenicity factors of the human pathogenic amoeba N. fowleri.</title>
        <authorList>
            <person name="Liechti N."/>
            <person name="Schurch N."/>
            <person name="Bruggmann R."/>
            <person name="Wittwer M."/>
        </authorList>
    </citation>
    <scope>NUCLEOTIDE SEQUENCE [LARGE SCALE GENOMIC DNA]</scope>
    <source>
        <strain evidence="6 7">ATCC 30569</strain>
    </source>
</reference>
<protein>
    <recommendedName>
        <fullName evidence="5">DNL-type domain-containing protein</fullName>
    </recommendedName>
</protein>
<organism evidence="6 7">
    <name type="scientific">Naegleria lovaniensis</name>
    <name type="common">Amoeba</name>
    <dbReference type="NCBI Taxonomy" id="51637"/>
    <lineage>
        <taxon>Eukaryota</taxon>
        <taxon>Discoba</taxon>
        <taxon>Heterolobosea</taxon>
        <taxon>Tetramitia</taxon>
        <taxon>Eutetramitia</taxon>
        <taxon>Vahlkampfiidae</taxon>
        <taxon>Naegleria</taxon>
    </lineage>
</organism>
<dbReference type="RefSeq" id="XP_044551033.1">
    <property type="nucleotide sequence ID" value="XM_044691454.1"/>
</dbReference>
<dbReference type="EMBL" id="PYSW02000014">
    <property type="protein sequence ID" value="KAG2387041.1"/>
    <property type="molecule type" value="Genomic_DNA"/>
</dbReference>
<evidence type="ECO:0000259" key="5">
    <source>
        <dbReference type="PROSITE" id="PS51501"/>
    </source>
</evidence>
<dbReference type="GO" id="GO:0050821">
    <property type="term" value="P:protein stabilization"/>
    <property type="evidence" value="ECO:0007669"/>
    <property type="project" value="TreeGrafter"/>
</dbReference>
<evidence type="ECO:0000256" key="1">
    <source>
        <dbReference type="ARBA" id="ARBA00022723"/>
    </source>
</evidence>
<feature type="domain" description="DNL-type" evidence="5">
    <location>
        <begin position="125"/>
        <end position="208"/>
    </location>
</feature>
<proteinExistence type="predicted"/>
<dbReference type="Proteomes" id="UP000816034">
    <property type="component" value="Unassembled WGS sequence"/>
</dbReference>
<sequence>MLHNTRTLKIVKPLTSFSKFALRNGNINSIYALSRIPSQHFHGNGLKTGVFNNSETRNYCSLHLWNDGLKLTTNPLSSKTSIQTLYLKNSNFITTKRYYSEEVVSFSKEEDVNDPLYVSEEEKRQKSEKMGMFYTCKPCKQRHYIEFSKHAYNKGVVITRCKNCQSLHLIADHLGWISDNKKSLEDMYGKIVKQSDLLKQQQSTEKNE</sequence>
<dbReference type="PANTHER" id="PTHR20922">
    <property type="entry name" value="DNL-TYPE ZINC FINGER PROTEIN"/>
    <property type="match status" value="1"/>
</dbReference>
<dbReference type="InterPro" id="IPR024158">
    <property type="entry name" value="Mt_import_TIM15"/>
</dbReference>
<keyword evidence="2 4" id="KW-0863">Zinc-finger</keyword>
<comment type="caution">
    <text evidence="6">The sequence shown here is derived from an EMBL/GenBank/DDBJ whole genome shotgun (WGS) entry which is preliminary data.</text>
</comment>
<dbReference type="Pfam" id="PF05180">
    <property type="entry name" value="zf-DNL"/>
    <property type="match status" value="1"/>
</dbReference>
<evidence type="ECO:0000313" key="6">
    <source>
        <dbReference type="EMBL" id="KAG2387041.1"/>
    </source>
</evidence>
<keyword evidence="3" id="KW-0862">Zinc</keyword>
<gene>
    <name evidence="6" type="ORF">C9374_002076</name>
</gene>
<dbReference type="GO" id="GO:0005739">
    <property type="term" value="C:mitochondrion"/>
    <property type="evidence" value="ECO:0007669"/>
    <property type="project" value="TreeGrafter"/>
</dbReference>
<dbReference type="AlphaFoldDB" id="A0AA88KN00"/>